<dbReference type="InterPro" id="IPR029058">
    <property type="entry name" value="AB_hydrolase_fold"/>
</dbReference>
<dbReference type="GO" id="GO:0008236">
    <property type="term" value="F:serine-type peptidase activity"/>
    <property type="evidence" value="ECO:0007669"/>
    <property type="project" value="InterPro"/>
</dbReference>
<dbReference type="SUPFAM" id="SSF53474">
    <property type="entry name" value="alpha/beta-Hydrolases"/>
    <property type="match status" value="1"/>
</dbReference>
<proteinExistence type="predicted"/>
<evidence type="ECO:0000313" key="2">
    <source>
        <dbReference type="EMBL" id="NDJ95634.1"/>
    </source>
</evidence>
<evidence type="ECO:0000259" key="1">
    <source>
        <dbReference type="Pfam" id="PF00326"/>
    </source>
</evidence>
<dbReference type="InterPro" id="IPR050278">
    <property type="entry name" value="Serine_Prot_S9B/DPPIV"/>
</dbReference>
<dbReference type="AlphaFoldDB" id="A0A6B2FV98"/>
<sequence length="110" mass="12598">MLLNNEVSDSIYTEKYMGFPTAEDNLLGYENTSILSHVENLKNASLLVIHGMSDDNVHFENSAELIYKLGEMGSHSQFLAYPFKNHALYGKETRKALYDVIGRFLTDFYH</sequence>
<dbReference type="Gene3D" id="3.40.50.1820">
    <property type="entry name" value="alpha/beta hydrolase"/>
    <property type="match status" value="1"/>
</dbReference>
<dbReference type="GO" id="GO:0006508">
    <property type="term" value="P:proteolysis"/>
    <property type="evidence" value="ECO:0007669"/>
    <property type="project" value="InterPro"/>
</dbReference>
<dbReference type="InterPro" id="IPR001375">
    <property type="entry name" value="Peptidase_S9_cat"/>
</dbReference>
<name>A0A6B2FV98_MYXSQ</name>
<dbReference type="GO" id="GO:0008239">
    <property type="term" value="F:dipeptidyl-peptidase activity"/>
    <property type="evidence" value="ECO:0007669"/>
    <property type="project" value="TreeGrafter"/>
</dbReference>
<reference evidence="2" key="1">
    <citation type="submission" date="2018-11" db="EMBL/GenBank/DDBJ databases">
        <title>Myxobolus squamalis genome and transcriptome.</title>
        <authorList>
            <person name="Yahalomi D."/>
            <person name="Atkinson S.D."/>
            <person name="Neuhof M."/>
            <person name="Chang E.S."/>
            <person name="Philippe H."/>
            <person name="Cartwright P."/>
            <person name="Bartholomew J.L."/>
            <person name="Huchon D."/>
        </authorList>
    </citation>
    <scope>NUCLEOTIDE SEQUENCE</scope>
    <source>
        <strain evidence="2">71B08</strain>
        <tissue evidence="2">Whole</tissue>
    </source>
</reference>
<dbReference type="PANTHER" id="PTHR11731:SF193">
    <property type="entry name" value="DIPEPTIDYL PEPTIDASE 9"/>
    <property type="match status" value="1"/>
</dbReference>
<dbReference type="PANTHER" id="PTHR11731">
    <property type="entry name" value="PROTEASE FAMILY S9B,C DIPEPTIDYL-PEPTIDASE IV-RELATED"/>
    <property type="match status" value="1"/>
</dbReference>
<feature type="domain" description="Peptidase S9 prolyl oligopeptidase catalytic" evidence="1">
    <location>
        <begin position="8"/>
        <end position="106"/>
    </location>
</feature>
<protein>
    <submittedName>
        <fullName evidence="2">Dipeptidyl peptidase 4 (Trinotate prediction)</fullName>
    </submittedName>
</protein>
<dbReference type="Pfam" id="PF00326">
    <property type="entry name" value="Peptidase_S9"/>
    <property type="match status" value="1"/>
</dbReference>
<organism evidence="2">
    <name type="scientific">Myxobolus squamalis</name>
    <name type="common">Myxosporean</name>
    <dbReference type="NCBI Taxonomy" id="59785"/>
    <lineage>
        <taxon>Eukaryota</taxon>
        <taxon>Metazoa</taxon>
        <taxon>Cnidaria</taxon>
        <taxon>Myxozoa</taxon>
        <taxon>Myxosporea</taxon>
        <taxon>Bivalvulida</taxon>
        <taxon>Platysporina</taxon>
        <taxon>Myxobolidae</taxon>
        <taxon>Myxobolus</taxon>
    </lineage>
</organism>
<accession>A0A6B2FV98</accession>
<dbReference type="EMBL" id="GHBR01000032">
    <property type="protein sequence ID" value="NDJ95634.1"/>
    <property type="molecule type" value="Transcribed_RNA"/>
</dbReference>